<protein>
    <recommendedName>
        <fullName evidence="7">ATP synthase mitochondrial F1 complex assembly factor 1</fullName>
    </recommendedName>
</protein>
<dbReference type="GO" id="GO:0005739">
    <property type="term" value="C:mitochondrion"/>
    <property type="evidence" value="ECO:0007669"/>
    <property type="project" value="UniProtKB-SubCell"/>
</dbReference>
<evidence type="ECO:0000313" key="6">
    <source>
        <dbReference type="Proteomes" id="UP000187209"/>
    </source>
</evidence>
<dbReference type="PANTHER" id="PTHR13126">
    <property type="entry name" value="CHAPERONE ATP11"/>
    <property type="match status" value="1"/>
</dbReference>
<dbReference type="Pfam" id="PF06644">
    <property type="entry name" value="ATP11"/>
    <property type="match status" value="1"/>
</dbReference>
<comment type="caution">
    <text evidence="5">The sequence shown here is derived from an EMBL/GenBank/DDBJ whole genome shotgun (WGS) entry which is preliminary data.</text>
</comment>
<keyword evidence="4" id="KW-0496">Mitochondrion</keyword>
<organism evidence="5 6">
    <name type="scientific">Stentor coeruleus</name>
    <dbReference type="NCBI Taxonomy" id="5963"/>
    <lineage>
        <taxon>Eukaryota</taxon>
        <taxon>Sar</taxon>
        <taxon>Alveolata</taxon>
        <taxon>Ciliophora</taxon>
        <taxon>Postciliodesmatophora</taxon>
        <taxon>Heterotrichea</taxon>
        <taxon>Heterotrichida</taxon>
        <taxon>Stentoridae</taxon>
        <taxon>Stentor</taxon>
    </lineage>
</organism>
<dbReference type="Proteomes" id="UP000187209">
    <property type="component" value="Unassembled WGS sequence"/>
</dbReference>
<evidence type="ECO:0000256" key="2">
    <source>
        <dbReference type="ARBA" id="ARBA00009116"/>
    </source>
</evidence>
<dbReference type="InterPro" id="IPR010591">
    <property type="entry name" value="ATP11"/>
</dbReference>
<gene>
    <name evidence="5" type="ORF">SteCoe_22568</name>
</gene>
<dbReference type="EMBL" id="MPUH01000557">
    <property type="protein sequence ID" value="OMJ77775.1"/>
    <property type="molecule type" value="Genomic_DNA"/>
</dbReference>
<name>A0A1R2BMJ1_9CILI</name>
<evidence type="ECO:0000313" key="5">
    <source>
        <dbReference type="EMBL" id="OMJ77775.1"/>
    </source>
</evidence>
<dbReference type="PANTHER" id="PTHR13126:SF0">
    <property type="entry name" value="ATP SYNTHASE MITOCHONDRIAL F1 COMPLEX ASSEMBLY FACTOR 1"/>
    <property type="match status" value="1"/>
</dbReference>
<comment type="subcellular location">
    <subcellularLocation>
        <location evidence="1">Mitochondrion</location>
    </subcellularLocation>
</comment>
<evidence type="ECO:0000256" key="3">
    <source>
        <dbReference type="ARBA" id="ARBA00022946"/>
    </source>
</evidence>
<evidence type="ECO:0000256" key="1">
    <source>
        <dbReference type="ARBA" id="ARBA00004173"/>
    </source>
</evidence>
<dbReference type="GO" id="GO:0033615">
    <property type="term" value="P:mitochondrial proton-transporting ATP synthase complex assembly"/>
    <property type="evidence" value="ECO:0007669"/>
    <property type="project" value="TreeGrafter"/>
</dbReference>
<comment type="similarity">
    <text evidence="2">Belongs to the ATP11 family.</text>
</comment>
<evidence type="ECO:0008006" key="7">
    <source>
        <dbReference type="Google" id="ProtNLM"/>
    </source>
</evidence>
<keyword evidence="6" id="KW-1185">Reference proteome</keyword>
<accession>A0A1R2BMJ1</accession>
<sequence>MKLRQILTARYSCDLETVMKTEPFKNKSATTVIDVWNYYHRVLPEAVSLAMSYQKTKLLQDRMSKMPIFMQPVIRDLNHFFLLSHISEGKELIMFNFVEDINVKPLEYDPIFIMRIFKEMYNSHGIFLVRGDIIDKAISKTEAELAMKGLINYYTDNNLYKEYIEPFNERLADFNHEKFLNDYLETFSRKEDKFNDF</sequence>
<dbReference type="AlphaFoldDB" id="A0A1R2BMJ1"/>
<dbReference type="OrthoDB" id="16535at2759"/>
<evidence type="ECO:0000256" key="4">
    <source>
        <dbReference type="ARBA" id="ARBA00023128"/>
    </source>
</evidence>
<reference evidence="5 6" key="1">
    <citation type="submission" date="2016-11" db="EMBL/GenBank/DDBJ databases">
        <title>The macronuclear genome of Stentor coeruleus: a giant cell with tiny introns.</title>
        <authorList>
            <person name="Slabodnick M."/>
            <person name="Ruby J.G."/>
            <person name="Reiff S.B."/>
            <person name="Swart E.C."/>
            <person name="Gosai S."/>
            <person name="Prabakaran S."/>
            <person name="Witkowska E."/>
            <person name="Larue G.E."/>
            <person name="Fisher S."/>
            <person name="Freeman R.M."/>
            <person name="Gunawardena J."/>
            <person name="Chu W."/>
            <person name="Stover N.A."/>
            <person name="Gregory B.D."/>
            <person name="Nowacki M."/>
            <person name="Derisi J."/>
            <person name="Roy S.W."/>
            <person name="Marshall W.F."/>
            <person name="Sood P."/>
        </authorList>
    </citation>
    <scope>NUCLEOTIDE SEQUENCE [LARGE SCALE GENOMIC DNA]</scope>
    <source>
        <strain evidence="5">WM001</strain>
    </source>
</reference>
<proteinExistence type="inferred from homology"/>
<keyword evidence="3" id="KW-0809">Transit peptide</keyword>